<organism evidence="8 9">
    <name type="scientific">Pedobacter miscanthi</name>
    <dbReference type="NCBI Taxonomy" id="2259170"/>
    <lineage>
        <taxon>Bacteria</taxon>
        <taxon>Pseudomonadati</taxon>
        <taxon>Bacteroidota</taxon>
        <taxon>Sphingobacteriia</taxon>
        <taxon>Sphingobacteriales</taxon>
        <taxon>Sphingobacteriaceae</taxon>
        <taxon>Pedobacter</taxon>
    </lineage>
</organism>
<evidence type="ECO:0000256" key="3">
    <source>
        <dbReference type="ARBA" id="ARBA00022729"/>
    </source>
</evidence>
<proteinExistence type="inferred from homology"/>
<dbReference type="InterPro" id="IPR011990">
    <property type="entry name" value="TPR-like_helical_dom_sf"/>
</dbReference>
<evidence type="ECO:0000256" key="1">
    <source>
        <dbReference type="ARBA" id="ARBA00004442"/>
    </source>
</evidence>
<dbReference type="EMBL" id="QNQU01000018">
    <property type="protein sequence ID" value="RBQ04052.1"/>
    <property type="molecule type" value="Genomic_DNA"/>
</dbReference>
<accession>A0A366KT93</accession>
<dbReference type="AlphaFoldDB" id="A0A366KT93"/>
<feature type="domain" description="SusD-like N-terminal" evidence="7">
    <location>
        <begin position="91"/>
        <end position="236"/>
    </location>
</feature>
<reference evidence="8 9" key="1">
    <citation type="submission" date="2018-07" db="EMBL/GenBank/DDBJ databases">
        <title>A draft genome of a endophytic bacteria, a new species of Pedobacter.</title>
        <authorList>
            <person name="Zhang Z.D."/>
            <person name="Chen Z.J."/>
        </authorList>
    </citation>
    <scope>NUCLEOTIDE SEQUENCE [LARGE SCALE GENOMIC DNA]</scope>
    <source>
        <strain evidence="8 9">RS10</strain>
    </source>
</reference>
<evidence type="ECO:0000256" key="5">
    <source>
        <dbReference type="ARBA" id="ARBA00023237"/>
    </source>
</evidence>
<dbReference type="OrthoDB" id="608091at2"/>
<keyword evidence="4" id="KW-0472">Membrane</keyword>
<comment type="similarity">
    <text evidence="2">Belongs to the SusD family.</text>
</comment>
<gene>
    <name evidence="8" type="ORF">DRW42_19750</name>
</gene>
<dbReference type="Gene3D" id="1.25.40.390">
    <property type="match status" value="1"/>
</dbReference>
<comment type="caution">
    <text evidence="8">The sequence shown here is derived from an EMBL/GenBank/DDBJ whole genome shotgun (WGS) entry which is preliminary data.</text>
</comment>
<evidence type="ECO:0000313" key="9">
    <source>
        <dbReference type="Proteomes" id="UP000252081"/>
    </source>
</evidence>
<sequence>MKNIIQTKKIWPVLVFLLFAVSSCKKFLDVVPDNVPTIDNAFTSKNEAEKFLFTCYSYLPKNGDVMSNPGFLAGDELWIPNSRRGTFDTQGGLMNWDIAQGRQNSANPISGVWTSRYQAIRQCNIFLENIKDEEKAFDLTPDLRARWLAEVTILKAFYNYELLRMYGPVPIVDKNIDIDAPTSEMMVSRSPFDDCVNYTVSLIDKSYTSLPVVISDRTNELGRITQPIALAIKAKLLLLAASPLFNGNTDYARLVNKDGTPLVKTTFDQNKWTRAMQAAKAAIDVAEQAGIKLYTAVPNTVLSPFTNQQMTLRNAISERWNSERIWGLSNSYAGQLQRVAMGCLASSFTPNNSNGQLSAPMKIADLFYTKNGVPMNEDKTLNFTVKNELRTATRDERFAINEGYQTARVNFDREPRFYADLGFDGGTWYMIANNPGVGDEGTFYMQAKYTQPGNSGAEGYYNETGYFIKKLVEANLTNSSTANTVKPYDWPEIRLADIYLMYAEAVNEANGPTDPEIYKYLDLIRTRAGLQGVRDSWNNYVDNGAAKLGDKEYVRQLIRRERGIELAFEGSRFWDLRRWKTAATELNGPISGWTISQVAPIGYYQNRVIYNQTFIAPRDYLWPIQTGAFRVNTNLVQNPGW</sequence>
<dbReference type="RefSeq" id="WP_113950548.1">
    <property type="nucleotide sequence ID" value="NZ_QNQU01000018.1"/>
</dbReference>
<dbReference type="SUPFAM" id="SSF48452">
    <property type="entry name" value="TPR-like"/>
    <property type="match status" value="1"/>
</dbReference>
<dbReference type="PROSITE" id="PS51257">
    <property type="entry name" value="PROKAR_LIPOPROTEIN"/>
    <property type="match status" value="1"/>
</dbReference>
<dbReference type="Pfam" id="PF14322">
    <property type="entry name" value="SusD-like_3"/>
    <property type="match status" value="1"/>
</dbReference>
<keyword evidence="9" id="KW-1185">Reference proteome</keyword>
<evidence type="ECO:0000313" key="8">
    <source>
        <dbReference type="EMBL" id="RBQ04052.1"/>
    </source>
</evidence>
<evidence type="ECO:0000256" key="4">
    <source>
        <dbReference type="ARBA" id="ARBA00023136"/>
    </source>
</evidence>
<dbReference type="Pfam" id="PF07980">
    <property type="entry name" value="SusD_RagB"/>
    <property type="match status" value="1"/>
</dbReference>
<dbReference type="InterPro" id="IPR033985">
    <property type="entry name" value="SusD-like_N"/>
</dbReference>
<evidence type="ECO:0000259" key="6">
    <source>
        <dbReference type="Pfam" id="PF07980"/>
    </source>
</evidence>
<dbReference type="InterPro" id="IPR012944">
    <property type="entry name" value="SusD_RagB_dom"/>
</dbReference>
<evidence type="ECO:0000259" key="7">
    <source>
        <dbReference type="Pfam" id="PF14322"/>
    </source>
</evidence>
<dbReference type="GO" id="GO:0009279">
    <property type="term" value="C:cell outer membrane"/>
    <property type="evidence" value="ECO:0007669"/>
    <property type="project" value="UniProtKB-SubCell"/>
</dbReference>
<feature type="domain" description="RagB/SusD" evidence="6">
    <location>
        <begin position="342"/>
        <end position="641"/>
    </location>
</feature>
<comment type="subcellular location">
    <subcellularLocation>
        <location evidence="1">Cell outer membrane</location>
    </subcellularLocation>
</comment>
<name>A0A366KT93_9SPHI</name>
<evidence type="ECO:0000256" key="2">
    <source>
        <dbReference type="ARBA" id="ARBA00006275"/>
    </source>
</evidence>
<keyword evidence="3" id="KW-0732">Signal</keyword>
<dbReference type="Proteomes" id="UP000252081">
    <property type="component" value="Unassembled WGS sequence"/>
</dbReference>
<protein>
    <submittedName>
        <fullName evidence="8">RagB/SusD family nutrient uptake outer membrane protein</fullName>
    </submittedName>
</protein>
<keyword evidence="5" id="KW-0998">Cell outer membrane</keyword>